<protein>
    <submittedName>
        <fullName evidence="8">MFS transporter</fullName>
    </submittedName>
</protein>
<feature type="transmembrane region" description="Helical" evidence="6">
    <location>
        <begin position="126"/>
        <end position="147"/>
    </location>
</feature>
<reference evidence="8" key="1">
    <citation type="submission" date="2023-03" db="EMBL/GenBank/DDBJ databases">
        <title>Andean soil-derived lignocellulolytic bacterial consortium as a source of novel taxa and putative plastic-active enzymes.</title>
        <authorList>
            <person name="Diaz-Garcia L."/>
            <person name="Chuvochina M."/>
            <person name="Feuerriegel G."/>
            <person name="Bunk B."/>
            <person name="Sproer C."/>
            <person name="Streit W.R."/>
            <person name="Rodriguez L.M."/>
            <person name="Overmann J."/>
            <person name="Jimenez D.J."/>
        </authorList>
    </citation>
    <scope>NUCLEOTIDE SEQUENCE</scope>
    <source>
        <strain evidence="8">MAG 26</strain>
    </source>
</reference>
<dbReference type="Pfam" id="PF07690">
    <property type="entry name" value="MFS_1"/>
    <property type="match status" value="1"/>
</dbReference>
<dbReference type="GO" id="GO:0016020">
    <property type="term" value="C:membrane"/>
    <property type="evidence" value="ECO:0007669"/>
    <property type="project" value="UniProtKB-SubCell"/>
</dbReference>
<feature type="domain" description="Major facilitator superfamily (MFS) profile" evidence="7">
    <location>
        <begin position="20"/>
        <end position="228"/>
    </location>
</feature>
<evidence type="ECO:0000313" key="9">
    <source>
        <dbReference type="Proteomes" id="UP001218362"/>
    </source>
</evidence>
<feature type="transmembrane region" description="Helical" evidence="6">
    <location>
        <begin position="55"/>
        <end position="74"/>
    </location>
</feature>
<dbReference type="Proteomes" id="UP001218362">
    <property type="component" value="Chromosome"/>
</dbReference>
<dbReference type="KEGG" id="acob:P0Y56_02750"/>
<dbReference type="InterPro" id="IPR011701">
    <property type="entry name" value="MFS"/>
</dbReference>
<dbReference type="EMBL" id="CP119316">
    <property type="protein sequence ID" value="WEK47219.1"/>
    <property type="molecule type" value="Genomic_DNA"/>
</dbReference>
<feature type="transmembrane region" description="Helical" evidence="6">
    <location>
        <begin position="86"/>
        <end position="106"/>
    </location>
</feature>
<evidence type="ECO:0000313" key="8">
    <source>
        <dbReference type="EMBL" id="WEK47219.1"/>
    </source>
</evidence>
<evidence type="ECO:0000256" key="4">
    <source>
        <dbReference type="ARBA" id="ARBA00022989"/>
    </source>
</evidence>
<sequence>MSTINPAFEQATFSKIAWRLCPLLFAGYFVAFLDRVNVGFAKLQMAGDLSLSDEVYGFGAGVFFIGYFLCEMPANLIMTRVGARRWIARIMLTWSVVSAAFLFTGHLHWGPISNGLGLSDAEFSFYFLRFVLGVAEAGFVPGALLYLTFWFPAARRAQVMALFFVAIPLASALGSPLSGAILQFMDGTEGAARVAMAVSGRGAAFAGGRLSRAGETARSAKGRGLAGR</sequence>
<dbReference type="PANTHER" id="PTHR43791">
    <property type="entry name" value="PERMEASE-RELATED"/>
    <property type="match status" value="1"/>
</dbReference>
<dbReference type="PROSITE" id="PS50850">
    <property type="entry name" value="MFS"/>
    <property type="match status" value="1"/>
</dbReference>
<organism evidence="8 9">
    <name type="scientific">Candidatus Andeanibacterium colombiense</name>
    <dbReference type="NCBI Taxonomy" id="3121345"/>
    <lineage>
        <taxon>Bacteria</taxon>
        <taxon>Pseudomonadati</taxon>
        <taxon>Pseudomonadota</taxon>
        <taxon>Alphaproteobacteria</taxon>
        <taxon>Sphingomonadales</taxon>
        <taxon>Sphingomonadaceae</taxon>
        <taxon>Candidatus Andeanibacterium</taxon>
    </lineage>
</organism>
<feature type="transmembrane region" description="Helical" evidence="6">
    <location>
        <begin position="16"/>
        <end position="35"/>
    </location>
</feature>
<keyword evidence="5 6" id="KW-0472">Membrane</keyword>
<dbReference type="PANTHER" id="PTHR43791:SF36">
    <property type="entry name" value="TRANSPORTER, PUTATIVE (AFU_ORTHOLOGUE AFUA_6G08340)-RELATED"/>
    <property type="match status" value="1"/>
</dbReference>
<evidence type="ECO:0000256" key="5">
    <source>
        <dbReference type="ARBA" id="ARBA00023136"/>
    </source>
</evidence>
<evidence type="ECO:0000256" key="1">
    <source>
        <dbReference type="ARBA" id="ARBA00004141"/>
    </source>
</evidence>
<dbReference type="AlphaFoldDB" id="A0AAJ5X737"/>
<dbReference type="SUPFAM" id="SSF103473">
    <property type="entry name" value="MFS general substrate transporter"/>
    <property type="match status" value="1"/>
</dbReference>
<keyword evidence="3 6" id="KW-0812">Transmembrane</keyword>
<accession>A0AAJ5X737</accession>
<evidence type="ECO:0000256" key="3">
    <source>
        <dbReference type="ARBA" id="ARBA00022692"/>
    </source>
</evidence>
<feature type="transmembrane region" description="Helical" evidence="6">
    <location>
        <begin position="159"/>
        <end position="182"/>
    </location>
</feature>
<evidence type="ECO:0000256" key="2">
    <source>
        <dbReference type="ARBA" id="ARBA00022448"/>
    </source>
</evidence>
<gene>
    <name evidence="8" type="ORF">P0Y56_02750</name>
</gene>
<comment type="subcellular location">
    <subcellularLocation>
        <location evidence="1">Membrane</location>
        <topology evidence="1">Multi-pass membrane protein</topology>
    </subcellularLocation>
</comment>
<proteinExistence type="predicted"/>
<name>A0AAJ5X737_9SPHN</name>
<evidence type="ECO:0000256" key="6">
    <source>
        <dbReference type="SAM" id="Phobius"/>
    </source>
</evidence>
<keyword evidence="4 6" id="KW-1133">Transmembrane helix</keyword>
<dbReference type="InterPro" id="IPR020846">
    <property type="entry name" value="MFS_dom"/>
</dbReference>
<keyword evidence="2" id="KW-0813">Transport</keyword>
<dbReference type="InterPro" id="IPR036259">
    <property type="entry name" value="MFS_trans_sf"/>
</dbReference>
<evidence type="ECO:0000259" key="7">
    <source>
        <dbReference type="PROSITE" id="PS50850"/>
    </source>
</evidence>
<dbReference type="GO" id="GO:0022857">
    <property type="term" value="F:transmembrane transporter activity"/>
    <property type="evidence" value="ECO:0007669"/>
    <property type="project" value="InterPro"/>
</dbReference>
<dbReference type="Gene3D" id="1.20.1250.20">
    <property type="entry name" value="MFS general substrate transporter like domains"/>
    <property type="match status" value="1"/>
</dbReference>